<evidence type="ECO:0000259" key="2">
    <source>
        <dbReference type="PROSITE" id="PS50222"/>
    </source>
</evidence>
<dbReference type="FunFam" id="1.10.238.10:FF:000003">
    <property type="entry name" value="Calmodulin A"/>
    <property type="match status" value="1"/>
</dbReference>
<feature type="domain" description="EF-hand" evidence="2">
    <location>
        <begin position="103"/>
        <end position="138"/>
    </location>
</feature>
<proteinExistence type="predicted"/>
<dbReference type="Gene3D" id="1.10.238.10">
    <property type="entry name" value="EF-hand"/>
    <property type="match status" value="1"/>
</dbReference>
<accession>E4X1L1</accession>
<dbReference type="AlphaFoldDB" id="E4X1L1"/>
<dbReference type="PANTHER" id="PTHR23048">
    <property type="entry name" value="MYOSIN LIGHT CHAIN 1, 3"/>
    <property type="match status" value="1"/>
</dbReference>
<reference evidence="3" key="1">
    <citation type="journal article" date="2010" name="Science">
        <title>Plasticity of animal genome architecture unmasked by rapid evolution of a pelagic tunicate.</title>
        <authorList>
            <person name="Denoeud F."/>
            <person name="Henriet S."/>
            <person name="Mungpakdee S."/>
            <person name="Aury J.M."/>
            <person name="Da Silva C."/>
            <person name="Brinkmann H."/>
            <person name="Mikhaleva J."/>
            <person name="Olsen L.C."/>
            <person name="Jubin C."/>
            <person name="Canestro C."/>
            <person name="Bouquet J.M."/>
            <person name="Danks G."/>
            <person name="Poulain J."/>
            <person name="Campsteijn C."/>
            <person name="Adamski M."/>
            <person name="Cross I."/>
            <person name="Yadetie F."/>
            <person name="Muffato M."/>
            <person name="Louis A."/>
            <person name="Butcher S."/>
            <person name="Tsagkogeorga G."/>
            <person name="Konrad A."/>
            <person name="Singh S."/>
            <person name="Jensen M.F."/>
            <person name="Cong E.H."/>
            <person name="Eikeseth-Otteraa H."/>
            <person name="Noel B."/>
            <person name="Anthouard V."/>
            <person name="Porcel B.M."/>
            <person name="Kachouri-Lafond R."/>
            <person name="Nishino A."/>
            <person name="Ugolini M."/>
            <person name="Chourrout P."/>
            <person name="Nishida H."/>
            <person name="Aasland R."/>
            <person name="Huzurbazar S."/>
            <person name="Westhof E."/>
            <person name="Delsuc F."/>
            <person name="Lehrach H."/>
            <person name="Reinhardt R."/>
            <person name="Weissenbach J."/>
            <person name="Roy S.W."/>
            <person name="Artiguenave F."/>
            <person name="Postlethwait J.H."/>
            <person name="Manak J.R."/>
            <person name="Thompson E.M."/>
            <person name="Jaillon O."/>
            <person name="Du Pasquier L."/>
            <person name="Boudinot P."/>
            <person name="Liberles D.A."/>
            <person name="Volff J.N."/>
            <person name="Philippe H."/>
            <person name="Lenhard B."/>
            <person name="Roest Crollius H."/>
            <person name="Wincker P."/>
            <person name="Chourrout D."/>
        </authorList>
    </citation>
    <scope>NUCLEOTIDE SEQUENCE [LARGE SCALE GENOMIC DNA]</scope>
</reference>
<evidence type="ECO:0000256" key="1">
    <source>
        <dbReference type="ARBA" id="ARBA00022737"/>
    </source>
</evidence>
<dbReference type="PANTHER" id="PTHR23048:SF0">
    <property type="entry name" value="CALMODULIN LIKE 3"/>
    <property type="match status" value="1"/>
</dbReference>
<dbReference type="GO" id="GO:0016460">
    <property type="term" value="C:myosin II complex"/>
    <property type="evidence" value="ECO:0007669"/>
    <property type="project" value="TreeGrafter"/>
</dbReference>
<dbReference type="SUPFAM" id="SSF47473">
    <property type="entry name" value="EF-hand"/>
    <property type="match status" value="1"/>
</dbReference>
<keyword evidence="1" id="KW-0677">Repeat</keyword>
<sequence length="190" mass="21933">MLRNIGRIVARASAVQVEAERVQYIKEVLFKSVNTKTREKFEKHDKFHDGQISVRDLYKIFAEDTKGLENFVEELVGQVQVNTQNMSFPDLLILMSQRKGASSTLHPVRDLFKSYDIEENGVINAAEMKEWMWSHGKLLTQNQAQALIDKIDQKEDGVIDYTEFLLVVARKILISEIDLNLHEEAPKQEE</sequence>
<dbReference type="GO" id="GO:0005509">
    <property type="term" value="F:calcium ion binding"/>
    <property type="evidence" value="ECO:0007669"/>
    <property type="project" value="InterPro"/>
</dbReference>
<dbReference type="SMART" id="SM00054">
    <property type="entry name" value="EFh"/>
    <property type="match status" value="3"/>
</dbReference>
<keyword evidence="4" id="KW-1185">Reference proteome</keyword>
<dbReference type="InterPro" id="IPR011992">
    <property type="entry name" value="EF-hand-dom_pair"/>
</dbReference>
<feature type="domain" description="EF-hand" evidence="2">
    <location>
        <begin position="139"/>
        <end position="174"/>
    </location>
</feature>
<evidence type="ECO:0000313" key="3">
    <source>
        <dbReference type="EMBL" id="CBY23692.1"/>
    </source>
</evidence>
<dbReference type="CDD" id="cd00051">
    <property type="entry name" value="EFh"/>
    <property type="match status" value="1"/>
</dbReference>
<name>E4X1L1_OIKDI</name>
<gene>
    <name evidence="3" type="ORF">GSOID_T00016150001</name>
</gene>
<dbReference type="OrthoDB" id="343296at2759"/>
<organism evidence="3">
    <name type="scientific">Oikopleura dioica</name>
    <name type="common">Tunicate</name>
    <dbReference type="NCBI Taxonomy" id="34765"/>
    <lineage>
        <taxon>Eukaryota</taxon>
        <taxon>Metazoa</taxon>
        <taxon>Chordata</taxon>
        <taxon>Tunicata</taxon>
        <taxon>Appendicularia</taxon>
        <taxon>Copelata</taxon>
        <taxon>Oikopleuridae</taxon>
        <taxon>Oikopleura</taxon>
    </lineage>
</organism>
<evidence type="ECO:0000313" key="4">
    <source>
        <dbReference type="Proteomes" id="UP000001307"/>
    </source>
</evidence>
<dbReference type="EMBL" id="FN653021">
    <property type="protein sequence ID" value="CBY23692.1"/>
    <property type="molecule type" value="Genomic_DNA"/>
</dbReference>
<dbReference type="Pfam" id="PF13499">
    <property type="entry name" value="EF-hand_7"/>
    <property type="match status" value="1"/>
</dbReference>
<dbReference type="Proteomes" id="UP000001307">
    <property type="component" value="Unassembled WGS sequence"/>
</dbReference>
<dbReference type="PROSITE" id="PS50222">
    <property type="entry name" value="EF_HAND_2"/>
    <property type="match status" value="2"/>
</dbReference>
<dbReference type="InterPro" id="IPR050230">
    <property type="entry name" value="CALM/Myosin/TropC-like"/>
</dbReference>
<dbReference type="InParanoid" id="E4X1L1"/>
<dbReference type="InterPro" id="IPR002048">
    <property type="entry name" value="EF_hand_dom"/>
</dbReference>
<protein>
    <recommendedName>
        <fullName evidence="2">EF-hand domain-containing protein</fullName>
    </recommendedName>
</protein>